<feature type="domain" description="DUF7878" evidence="1">
    <location>
        <begin position="25"/>
        <end position="129"/>
    </location>
</feature>
<proteinExistence type="predicted"/>
<dbReference type="Proteomes" id="UP000778262">
    <property type="component" value="Unassembled WGS sequence"/>
</dbReference>
<evidence type="ECO:0000313" key="2">
    <source>
        <dbReference type="EMBL" id="NCH89279.1"/>
    </source>
</evidence>
<gene>
    <name evidence="2" type="ORF">EHJ13_17845</name>
</gene>
<name>A0A9Q4T4T8_9ENTR</name>
<dbReference type="EMBL" id="RPBY01000007">
    <property type="protein sequence ID" value="NCH89279.1"/>
    <property type="molecule type" value="Genomic_DNA"/>
</dbReference>
<reference evidence="2" key="1">
    <citation type="submission" date="2018-11" db="EMBL/GenBank/DDBJ databases">
        <title>Genomics analysis of Putative Virulence Factors on Adhesion and Cytotoxicity for Cronobacter spp.</title>
        <authorList>
            <person name="Cui J."/>
        </authorList>
    </citation>
    <scope>NUCLEOTIDE SEQUENCE</scope>
    <source>
        <strain evidence="2">SD69</strain>
    </source>
</reference>
<dbReference type="RefSeq" id="WP_158700249.1">
    <property type="nucleotide sequence ID" value="NZ_NROF01000017.1"/>
</dbReference>
<dbReference type="AlphaFoldDB" id="A0A9Q4T4T8"/>
<evidence type="ECO:0000259" key="1">
    <source>
        <dbReference type="Pfam" id="PF25297"/>
    </source>
</evidence>
<sequence length="142" mass="16141">MERIPGKCEMIIHYKNLSLGALSEGPQLLAEVEGELIISIRGESIFSEKGILLLEFAKEVSSWLSSDNDVFLYESMDFEDSPIIFFQKQPNGLWLIGSAWDRKTYPDIMSDVLKEACKSFINELVDDLKSYGLDCKCYLQSL</sequence>
<dbReference type="Pfam" id="PF25297">
    <property type="entry name" value="DUF7878"/>
    <property type="match status" value="1"/>
</dbReference>
<protein>
    <recommendedName>
        <fullName evidence="1">DUF7878 domain-containing protein</fullName>
    </recommendedName>
</protein>
<dbReference type="InterPro" id="IPR057200">
    <property type="entry name" value="DUF7878"/>
</dbReference>
<accession>A0A9Q4T4T8</accession>
<evidence type="ECO:0000313" key="3">
    <source>
        <dbReference type="Proteomes" id="UP000778262"/>
    </source>
</evidence>
<organism evidence="2 3">
    <name type="scientific">Cronobacter dublinensis</name>
    <dbReference type="NCBI Taxonomy" id="413497"/>
    <lineage>
        <taxon>Bacteria</taxon>
        <taxon>Pseudomonadati</taxon>
        <taxon>Pseudomonadota</taxon>
        <taxon>Gammaproteobacteria</taxon>
        <taxon>Enterobacterales</taxon>
        <taxon>Enterobacteriaceae</taxon>
        <taxon>Cronobacter</taxon>
    </lineage>
</organism>
<comment type="caution">
    <text evidence="2">The sequence shown here is derived from an EMBL/GenBank/DDBJ whole genome shotgun (WGS) entry which is preliminary data.</text>
</comment>